<dbReference type="OrthoDB" id="140075at2157"/>
<dbReference type="KEGG" id="mbn:Mboo_0294"/>
<gene>
    <name evidence="3" type="ordered locus">Mboo_0294</name>
</gene>
<evidence type="ECO:0000259" key="1">
    <source>
        <dbReference type="SMART" id="SM00897"/>
    </source>
</evidence>
<keyword evidence="4" id="KW-1185">Reference proteome</keyword>
<sequence>MHTFMFTADSPDELSHGIREQQSRFTPTLAIVFSSPSLDMGACVRALEGSGCDVFGASTAGEILTGAGASKVFEQSATCCLLDPDPSIFAVRLFPRNDVPPFELGEQAGRWAAGCFAQPAILLAVSGLTNNAEAIIRGMEKHLPTGTVIAGGVAADDTAFLETTVFTATSLTSDGIVVLAFDTARVSLSSFTTSGWTGIGVEMTVMSSAGNIVRQIDGKNPLDLVADYLNISKEVVVSTALNFPMLVQRPDGSEVLRTALSADYTTGALIYAGSVPEGSKIRFSSSFGTETIEKTIREMIAYYEKNPEADLVILFDCCARHQAAGAYVNDEISAIADLWKVPVIGFFTYGEIGHSPSGKCDLFNETLSLALLKFR</sequence>
<dbReference type="InterPro" id="IPR013702">
    <property type="entry name" value="FIST_domain_N"/>
</dbReference>
<dbReference type="PANTHER" id="PTHR40252:SF2">
    <property type="entry name" value="BLR0328 PROTEIN"/>
    <property type="match status" value="1"/>
</dbReference>
<feature type="domain" description="FIST" evidence="1">
    <location>
        <begin position="26"/>
        <end position="220"/>
    </location>
</feature>
<dbReference type="STRING" id="456442.Mboo_0294"/>
<dbReference type="Pfam" id="PF10442">
    <property type="entry name" value="FIST_C"/>
    <property type="match status" value="1"/>
</dbReference>
<dbReference type="AlphaFoldDB" id="A7I505"/>
<dbReference type="Pfam" id="PF08495">
    <property type="entry name" value="FIST"/>
    <property type="match status" value="1"/>
</dbReference>
<dbReference type="eggNOG" id="arCOG02838">
    <property type="taxonomic scope" value="Archaea"/>
</dbReference>
<evidence type="ECO:0008006" key="5">
    <source>
        <dbReference type="Google" id="ProtNLM"/>
    </source>
</evidence>
<protein>
    <recommendedName>
        <fullName evidence="5">FIST C-domain domain-containing protein</fullName>
    </recommendedName>
</protein>
<dbReference type="InterPro" id="IPR019494">
    <property type="entry name" value="FIST_C"/>
</dbReference>
<dbReference type="SMART" id="SM00897">
    <property type="entry name" value="FIST"/>
    <property type="match status" value="1"/>
</dbReference>
<evidence type="ECO:0000259" key="2">
    <source>
        <dbReference type="SMART" id="SM01204"/>
    </source>
</evidence>
<dbReference type="HOGENOM" id="CLU_736946_0_0_2"/>
<feature type="domain" description="FIST C-domain" evidence="2">
    <location>
        <begin position="221"/>
        <end position="355"/>
    </location>
</feature>
<dbReference type="Proteomes" id="UP000002408">
    <property type="component" value="Chromosome"/>
</dbReference>
<dbReference type="SMART" id="SM01204">
    <property type="entry name" value="FIST_C"/>
    <property type="match status" value="1"/>
</dbReference>
<accession>A7I505</accession>
<evidence type="ECO:0000313" key="4">
    <source>
        <dbReference type="Proteomes" id="UP000002408"/>
    </source>
</evidence>
<proteinExistence type="predicted"/>
<dbReference type="EMBL" id="CP000780">
    <property type="protein sequence ID" value="ABS54816.1"/>
    <property type="molecule type" value="Genomic_DNA"/>
</dbReference>
<organism evidence="3 4">
    <name type="scientific">Methanoregula boonei (strain DSM 21154 / JCM 14090 / 6A8)</name>
    <dbReference type="NCBI Taxonomy" id="456442"/>
    <lineage>
        <taxon>Archaea</taxon>
        <taxon>Methanobacteriati</taxon>
        <taxon>Methanobacteriota</taxon>
        <taxon>Stenosarchaea group</taxon>
        <taxon>Methanomicrobia</taxon>
        <taxon>Methanomicrobiales</taxon>
        <taxon>Methanoregulaceae</taxon>
        <taxon>Methanoregula</taxon>
    </lineage>
</organism>
<dbReference type="RefSeq" id="WP_011991304.1">
    <property type="nucleotide sequence ID" value="NC_009712.1"/>
</dbReference>
<dbReference type="GeneID" id="5411651"/>
<reference evidence="4" key="1">
    <citation type="journal article" date="2015" name="Microbiology">
        <title>Genome of Methanoregula boonei 6A8 reveals adaptations to oligotrophic peatland environments.</title>
        <authorList>
            <person name="Braeuer S."/>
            <person name="Cadillo-Quiroz H."/>
            <person name="Kyrpides N."/>
            <person name="Woyke T."/>
            <person name="Goodwin L."/>
            <person name="Detter C."/>
            <person name="Podell S."/>
            <person name="Yavitt J.B."/>
            <person name="Zinder S.H."/>
        </authorList>
    </citation>
    <scope>NUCLEOTIDE SEQUENCE [LARGE SCALE GENOMIC DNA]</scope>
    <source>
        <strain evidence="4">DSM 21154 / JCM 14090 / 6A8</strain>
    </source>
</reference>
<name>A7I505_METB6</name>
<evidence type="ECO:0000313" key="3">
    <source>
        <dbReference type="EMBL" id="ABS54816.1"/>
    </source>
</evidence>
<dbReference type="PANTHER" id="PTHR40252">
    <property type="entry name" value="BLR0328 PROTEIN"/>
    <property type="match status" value="1"/>
</dbReference>